<dbReference type="Proteomes" id="UP000244309">
    <property type="component" value="Unassembled WGS sequence"/>
</dbReference>
<sequence length="235" mass="25717">MQTISTNYILFDLDGTLVNTTDAVETAWQEVLDEHNSKHEDQIETSAFLATSHGRRTIETYQRWFPYKDTSDEAIGAYELSIATKYGHLAKEVPGSTVALTKLNEQSPQRWAICTSGTTDLAHGWVDNVFEGLKKPEVFVTANDVSEGKPHPEGYLKAAQALAEVHGKPGKSVVFEDAPMGARAGVNAGYTVIGLATTFSKEILEEAGATYVVKDFTKVGFELKEDGIDVKLETI</sequence>
<dbReference type="EMBL" id="PKFO01000010">
    <property type="protein sequence ID" value="PVH23039.1"/>
    <property type="molecule type" value="Genomic_DNA"/>
</dbReference>
<evidence type="ECO:0000313" key="2">
    <source>
        <dbReference type="Proteomes" id="UP000244309"/>
    </source>
</evidence>
<dbReference type="NCBIfam" id="TIGR01509">
    <property type="entry name" value="HAD-SF-IA-v3"/>
    <property type="match status" value="1"/>
</dbReference>
<organism evidence="1 2">
    <name type="scientific">Candidozyma haemuli</name>
    <dbReference type="NCBI Taxonomy" id="45357"/>
    <lineage>
        <taxon>Eukaryota</taxon>
        <taxon>Fungi</taxon>
        <taxon>Dikarya</taxon>
        <taxon>Ascomycota</taxon>
        <taxon>Saccharomycotina</taxon>
        <taxon>Pichiomycetes</taxon>
        <taxon>Metschnikowiaceae</taxon>
        <taxon>Candidozyma</taxon>
    </lineage>
</organism>
<reference evidence="1 2" key="1">
    <citation type="submission" date="2017-12" db="EMBL/GenBank/DDBJ databases">
        <title>Genome Sequence of a Multidrug-Resistant Candida haemulonii Isolate from a Patient with Chronic Leg Ulcers in Israel.</title>
        <authorList>
            <person name="Chow N.A."/>
            <person name="Gade L."/>
            <person name="Batra D."/>
            <person name="Rowe L.A."/>
            <person name="Ben-Ami R."/>
            <person name="Loparev V.N."/>
            <person name="Litvintseva A.P."/>
        </authorList>
    </citation>
    <scope>NUCLEOTIDE SEQUENCE [LARGE SCALE GENOMIC DNA]</scope>
    <source>
        <strain evidence="1 2">B11899</strain>
    </source>
</reference>
<gene>
    <name evidence="1" type="ORF">CXQ85_002765</name>
</gene>
<dbReference type="VEuPathDB" id="FungiDB:CXQ85_002765"/>
<dbReference type="InterPro" id="IPR023198">
    <property type="entry name" value="PGP-like_dom2"/>
</dbReference>
<dbReference type="OrthoDB" id="40579at2759"/>
<dbReference type="Pfam" id="PF00702">
    <property type="entry name" value="Hydrolase"/>
    <property type="match status" value="1"/>
</dbReference>
<dbReference type="PANTHER" id="PTHR43481">
    <property type="entry name" value="FRUCTOSE-1-PHOSPHATE PHOSPHATASE"/>
    <property type="match status" value="1"/>
</dbReference>
<dbReference type="Gene3D" id="1.10.150.240">
    <property type="entry name" value="Putative phosphatase, domain 2"/>
    <property type="match status" value="1"/>
</dbReference>
<accession>A0A2V1AZ77</accession>
<dbReference type="SFLD" id="SFLDS00003">
    <property type="entry name" value="Haloacid_Dehalogenase"/>
    <property type="match status" value="1"/>
</dbReference>
<dbReference type="InterPro" id="IPR051806">
    <property type="entry name" value="HAD-like_SPP"/>
</dbReference>
<dbReference type="SUPFAM" id="SSF56784">
    <property type="entry name" value="HAD-like"/>
    <property type="match status" value="1"/>
</dbReference>
<name>A0A2V1AZ77_9ASCO</name>
<dbReference type="InterPro" id="IPR036412">
    <property type="entry name" value="HAD-like_sf"/>
</dbReference>
<proteinExistence type="predicted"/>
<dbReference type="InterPro" id="IPR006439">
    <property type="entry name" value="HAD-SF_hydro_IA"/>
</dbReference>
<evidence type="ECO:0000313" key="1">
    <source>
        <dbReference type="EMBL" id="PVH23039.1"/>
    </source>
</evidence>
<dbReference type="STRING" id="45357.A0A2V1AZ77"/>
<keyword evidence="2" id="KW-1185">Reference proteome</keyword>
<dbReference type="RefSeq" id="XP_025343979.1">
    <property type="nucleotide sequence ID" value="XM_025486429.1"/>
</dbReference>
<dbReference type="PANTHER" id="PTHR43481:SF9">
    <property type="entry name" value="2-DEOXYGLUCOSE-6-PHOSPHATE PHOSPHATASE 1-RELATED"/>
    <property type="match status" value="1"/>
</dbReference>
<dbReference type="GeneID" id="37008096"/>
<evidence type="ECO:0008006" key="3">
    <source>
        <dbReference type="Google" id="ProtNLM"/>
    </source>
</evidence>
<protein>
    <recommendedName>
        <fullName evidence="3">Glycerol-1-phosphatase</fullName>
    </recommendedName>
</protein>
<dbReference type="InterPro" id="IPR023214">
    <property type="entry name" value="HAD_sf"/>
</dbReference>
<dbReference type="AlphaFoldDB" id="A0A2V1AZ77"/>
<comment type="caution">
    <text evidence="1">The sequence shown here is derived from an EMBL/GenBank/DDBJ whole genome shotgun (WGS) entry which is preliminary data.</text>
</comment>
<dbReference type="GO" id="GO:0003850">
    <property type="term" value="F:2-deoxyglucose-6-phosphatase activity"/>
    <property type="evidence" value="ECO:0007669"/>
    <property type="project" value="TreeGrafter"/>
</dbReference>
<dbReference type="Gene3D" id="3.40.50.1000">
    <property type="entry name" value="HAD superfamily/HAD-like"/>
    <property type="match status" value="1"/>
</dbReference>
<dbReference type="PROSITE" id="PS01228">
    <property type="entry name" value="COF_1"/>
    <property type="match status" value="1"/>
</dbReference>
<dbReference type="SFLD" id="SFLDG01129">
    <property type="entry name" value="C1.5:_HAD__Beta-PGM__Phosphata"/>
    <property type="match status" value="1"/>
</dbReference>